<proteinExistence type="inferred from homology"/>
<evidence type="ECO:0000256" key="7">
    <source>
        <dbReference type="ARBA" id="ARBA00022989"/>
    </source>
</evidence>
<keyword evidence="6 13" id="KW-0735">Signal-anchor</keyword>
<feature type="region of interest" description="Disordered" evidence="15">
    <location>
        <begin position="34"/>
        <end position="67"/>
    </location>
</feature>
<evidence type="ECO:0000256" key="10">
    <source>
        <dbReference type="ARBA" id="ARBA00023136"/>
    </source>
</evidence>
<keyword evidence="3 13" id="KW-0808">Transferase</keyword>
<organism evidence="16 17">
    <name type="scientific">Liparis tanakae</name>
    <name type="common">Tanaka's snailfish</name>
    <dbReference type="NCBI Taxonomy" id="230148"/>
    <lineage>
        <taxon>Eukaryota</taxon>
        <taxon>Metazoa</taxon>
        <taxon>Chordata</taxon>
        <taxon>Craniata</taxon>
        <taxon>Vertebrata</taxon>
        <taxon>Euteleostomi</taxon>
        <taxon>Actinopterygii</taxon>
        <taxon>Neopterygii</taxon>
        <taxon>Teleostei</taxon>
        <taxon>Neoteleostei</taxon>
        <taxon>Acanthomorphata</taxon>
        <taxon>Eupercaria</taxon>
        <taxon>Perciformes</taxon>
        <taxon>Cottioidei</taxon>
        <taxon>Cottales</taxon>
        <taxon>Liparidae</taxon>
        <taxon>Liparis</taxon>
    </lineage>
</organism>
<comment type="catalytic activity">
    <reaction evidence="12">
        <text>3-O-(beta-D-GlcA-(1-&gt;3)-beta-D-Gal-(1-&gt;3)-beta-D-Gal-(1-&gt;4)-beta-D-Xyl)-L-seryl-[protein] + UDP-N-acetyl-alpha-D-galactosamine = 3-O-(beta-D-GalNAc-(1-&gt;4)-beta-D-GlcA-(1-&gt;3)-beta-D-Gal-(1-&gt;3)-beta-D-Gal-(1-&gt;4)-beta-D-Xyl)-L-seryl-[protein] + UDP + H(+)</text>
        <dbReference type="Rhea" id="RHEA:23464"/>
        <dbReference type="Rhea" id="RHEA-COMP:12573"/>
        <dbReference type="Rhea" id="RHEA-COMP:12575"/>
        <dbReference type="ChEBI" id="CHEBI:15378"/>
        <dbReference type="ChEBI" id="CHEBI:58223"/>
        <dbReference type="ChEBI" id="CHEBI:67138"/>
        <dbReference type="ChEBI" id="CHEBI:132093"/>
        <dbReference type="ChEBI" id="CHEBI:132105"/>
        <dbReference type="EC" id="2.4.1.174"/>
    </reaction>
</comment>
<dbReference type="GO" id="GO:0047238">
    <property type="term" value="F:glucuronosyl-N-acetylgalactosaminyl-proteoglycan 4-beta-N-acetylgalactosaminyltransferase activity"/>
    <property type="evidence" value="ECO:0007669"/>
    <property type="project" value="TreeGrafter"/>
</dbReference>
<dbReference type="GO" id="GO:0047237">
    <property type="term" value="F:glucuronylgalactosylproteoglycan 4-beta-N-acetylgalactosaminyltransferase activity"/>
    <property type="evidence" value="ECO:0007669"/>
    <property type="project" value="UniProtKB-EC"/>
</dbReference>
<evidence type="ECO:0000256" key="14">
    <source>
        <dbReference type="SAM" id="Coils"/>
    </source>
</evidence>
<evidence type="ECO:0000256" key="6">
    <source>
        <dbReference type="ARBA" id="ARBA00022968"/>
    </source>
</evidence>
<evidence type="ECO:0000256" key="12">
    <source>
        <dbReference type="ARBA" id="ARBA00052383"/>
    </source>
</evidence>
<dbReference type="SUPFAM" id="SSF53448">
    <property type="entry name" value="Nucleotide-diphospho-sugar transferases"/>
    <property type="match status" value="1"/>
</dbReference>
<evidence type="ECO:0000313" key="17">
    <source>
        <dbReference type="Proteomes" id="UP000314294"/>
    </source>
</evidence>
<dbReference type="PANTHER" id="PTHR12369">
    <property type="entry name" value="CHONDROITIN SYNTHASE"/>
    <property type="match status" value="1"/>
</dbReference>
<dbReference type="Proteomes" id="UP000314294">
    <property type="component" value="Unassembled WGS sequence"/>
</dbReference>
<evidence type="ECO:0000256" key="2">
    <source>
        <dbReference type="ARBA" id="ARBA00009239"/>
    </source>
</evidence>
<comment type="subcellular location">
    <subcellularLocation>
        <location evidence="1 13">Golgi apparatus</location>
        <location evidence="1 13">Golgi stack membrane</location>
        <topology evidence="1 13">Single-pass type II membrane protein</topology>
    </subcellularLocation>
</comment>
<gene>
    <name evidence="16" type="primary">CSGALNACT2</name>
    <name evidence="16" type="ORF">EYF80_059582</name>
</gene>
<dbReference type="Gene3D" id="3.90.550.10">
    <property type="entry name" value="Spore Coat Polysaccharide Biosynthesis Protein SpsA, Chain A"/>
    <property type="match status" value="1"/>
</dbReference>
<keyword evidence="9 14" id="KW-0175">Coiled coil</keyword>
<comment type="caution">
    <text evidence="16">The sequence shown here is derived from an EMBL/GenBank/DDBJ whole genome shotgun (WGS) entry which is preliminary data.</text>
</comment>
<keyword evidence="11" id="KW-0325">Glycoprotein</keyword>
<evidence type="ECO:0000256" key="11">
    <source>
        <dbReference type="ARBA" id="ARBA00023180"/>
    </source>
</evidence>
<evidence type="ECO:0000256" key="1">
    <source>
        <dbReference type="ARBA" id="ARBA00004447"/>
    </source>
</evidence>
<dbReference type="GO" id="GO:0032580">
    <property type="term" value="C:Golgi cisterna membrane"/>
    <property type="evidence" value="ECO:0007669"/>
    <property type="project" value="UniProtKB-SubCell"/>
</dbReference>
<reference evidence="16 17" key="1">
    <citation type="submission" date="2019-03" db="EMBL/GenBank/DDBJ databases">
        <title>First draft genome of Liparis tanakae, snailfish: a comprehensive survey of snailfish specific genes.</title>
        <authorList>
            <person name="Kim W."/>
            <person name="Song I."/>
            <person name="Jeong J.-H."/>
            <person name="Kim D."/>
            <person name="Kim S."/>
            <person name="Ryu S."/>
            <person name="Song J.Y."/>
            <person name="Lee S.K."/>
        </authorList>
    </citation>
    <scope>NUCLEOTIDE SEQUENCE [LARGE SCALE GENOMIC DNA]</scope>
    <source>
        <tissue evidence="16">Muscle</tissue>
    </source>
</reference>
<keyword evidence="17" id="KW-1185">Reference proteome</keyword>
<sequence>MTRDLWTRRGGNSFDPPLGCDVTVLCRVEITSGEQQNQQNQQKRRASEAASLRSGAPAAVRHAPGGPPARLMARRGVLLQGRVRWLLLGLFLLPALLLLAYLLECAPPAADVGPAPPGAAGEAYGKEYHQALLQEQEERHLSRAASLKRQIGQLKQELQEAGDKLRLLQDNKEAQGPAQPRDQEPGDLLEFLRSQIDKAEVSGGARLPSEYALVPFQSFSASKVYQLETGLTRHPEEKPVRKDRRDELLEAMEAALDILNNPDEEDGARQEDHAYGEAHFTEGLYRTERDKGTLYELFFTKEASGSFRHVTLFRPFGPLMKVRSAAVETGAMVINLIVPLAGRVDTFSQFLHNFREVCVQRDRRVHLTVVYFGPDGLQEVTASLEKMAREESFSNYTLVPVDEEFSRGRGLDIGAHAWKRGDVLMFFCDVDIHFTLDFLNSCRLHAAPGKKVFYPVVFSLYNPAIVYGNMELAPPTELQLVHKKDAGFWRDFGFGMTCQYRSDFLNIGGFDLEVKGWGVEDVHLYRKYLRSELVVTRAPACGLFHLWHEKRCADELTPEQYRMCIQSKAMNEASHSHLGMLEKCSTAEESVRK</sequence>
<protein>
    <recommendedName>
        <fullName evidence="13">Hexosyltransferase</fullName>
        <ecNumber evidence="13">2.4.1.-</ecNumber>
    </recommendedName>
</protein>
<dbReference type="InterPro" id="IPR008428">
    <property type="entry name" value="Chond_GalNAc"/>
</dbReference>
<dbReference type="FunFam" id="3.90.550.10:FF:000059">
    <property type="entry name" value="Hexosyltransferase"/>
    <property type="match status" value="1"/>
</dbReference>
<feature type="coiled-coil region" evidence="14">
    <location>
        <begin position="137"/>
        <end position="171"/>
    </location>
</feature>
<evidence type="ECO:0000256" key="8">
    <source>
        <dbReference type="ARBA" id="ARBA00023034"/>
    </source>
</evidence>
<dbReference type="InterPro" id="IPR051227">
    <property type="entry name" value="CS_glycosyltransferase"/>
</dbReference>
<evidence type="ECO:0000256" key="9">
    <source>
        <dbReference type="ARBA" id="ARBA00023054"/>
    </source>
</evidence>
<keyword evidence="7 13" id="KW-1133">Transmembrane helix</keyword>
<dbReference type="PANTHER" id="PTHR12369:SF20">
    <property type="entry name" value="CHONDROITIN SULFATE N-ACETYLGALACTOSAMINYLTRANSFERASE 2"/>
    <property type="match status" value="1"/>
</dbReference>
<dbReference type="GO" id="GO:0050650">
    <property type="term" value="P:chondroitin sulfate proteoglycan biosynthetic process"/>
    <property type="evidence" value="ECO:0007669"/>
    <property type="project" value="UniProtKB-ARBA"/>
</dbReference>
<dbReference type="Pfam" id="PF05679">
    <property type="entry name" value="CHGN"/>
    <property type="match status" value="1"/>
</dbReference>
<dbReference type="EC" id="2.4.1.-" evidence="13"/>
<dbReference type="OrthoDB" id="431432at2759"/>
<keyword evidence="10 13" id="KW-0472">Membrane</keyword>
<evidence type="ECO:0000256" key="4">
    <source>
        <dbReference type="ARBA" id="ARBA00022692"/>
    </source>
</evidence>
<comment type="similarity">
    <text evidence="2 13">Belongs to the chondroitin N-acetylgalactosaminyltransferase family.</text>
</comment>
<keyword evidence="4 13" id="KW-0812">Transmembrane</keyword>
<accession>A0A4Z2ENA8</accession>
<keyword evidence="8 13" id="KW-0333">Golgi apparatus</keyword>
<dbReference type="AlphaFoldDB" id="A0A4Z2ENA8"/>
<evidence type="ECO:0000256" key="13">
    <source>
        <dbReference type="RuleBase" id="RU364016"/>
    </source>
</evidence>
<evidence type="ECO:0000256" key="5">
    <source>
        <dbReference type="ARBA" id="ARBA00022723"/>
    </source>
</evidence>
<evidence type="ECO:0000313" key="16">
    <source>
        <dbReference type="EMBL" id="TNN30268.1"/>
    </source>
</evidence>
<name>A0A4Z2ENA8_9TELE</name>
<evidence type="ECO:0000256" key="15">
    <source>
        <dbReference type="SAM" id="MobiDB-lite"/>
    </source>
</evidence>
<dbReference type="EMBL" id="SRLO01004688">
    <property type="protein sequence ID" value="TNN30268.1"/>
    <property type="molecule type" value="Genomic_DNA"/>
</dbReference>
<dbReference type="GO" id="GO:0046872">
    <property type="term" value="F:metal ion binding"/>
    <property type="evidence" value="ECO:0007669"/>
    <property type="project" value="UniProtKB-KW"/>
</dbReference>
<keyword evidence="5" id="KW-0479">Metal-binding</keyword>
<evidence type="ECO:0000256" key="3">
    <source>
        <dbReference type="ARBA" id="ARBA00022679"/>
    </source>
</evidence>
<feature type="transmembrane region" description="Helical" evidence="13">
    <location>
        <begin position="83"/>
        <end position="103"/>
    </location>
</feature>
<dbReference type="InterPro" id="IPR029044">
    <property type="entry name" value="Nucleotide-diphossugar_trans"/>
</dbReference>